<accession>A0ABS5LDQ9</accession>
<evidence type="ECO:0000313" key="3">
    <source>
        <dbReference type="Proteomes" id="UP000682403"/>
    </source>
</evidence>
<dbReference type="Pfam" id="PF13302">
    <property type="entry name" value="Acetyltransf_3"/>
    <property type="match status" value="1"/>
</dbReference>
<gene>
    <name evidence="2" type="ORF">J9317_08735</name>
</gene>
<comment type="caution">
    <text evidence="2">The sequence shown here is derived from an EMBL/GenBank/DDBJ whole genome shotgun (WGS) entry which is preliminary data.</text>
</comment>
<evidence type="ECO:0000313" key="2">
    <source>
        <dbReference type="EMBL" id="MBS2968842.1"/>
    </source>
</evidence>
<reference evidence="2 3" key="1">
    <citation type="submission" date="2021-04" db="EMBL/GenBank/DDBJ databases">
        <title>Metabacillus sp. strain KIGAM252 whole genome sequence.</title>
        <authorList>
            <person name="Seo M.-J."/>
            <person name="Cho E.-S."/>
            <person name="Hwang C.Y."/>
            <person name="Yoon D.J."/>
        </authorList>
    </citation>
    <scope>NUCLEOTIDE SEQUENCE [LARGE SCALE GENOMIC DNA]</scope>
    <source>
        <strain evidence="2 3">KIGAM252</strain>
    </source>
</reference>
<evidence type="ECO:0000259" key="1">
    <source>
        <dbReference type="Pfam" id="PF13302"/>
    </source>
</evidence>
<dbReference type="InterPro" id="IPR000182">
    <property type="entry name" value="GNAT_dom"/>
</dbReference>
<protein>
    <submittedName>
        <fullName evidence="2">GNAT family N-acetyltransferase</fullName>
    </submittedName>
</protein>
<dbReference type="EMBL" id="JAGVRK010000001">
    <property type="protein sequence ID" value="MBS2968842.1"/>
    <property type="molecule type" value="Genomic_DNA"/>
</dbReference>
<dbReference type="RefSeq" id="WP_211557925.1">
    <property type="nucleotide sequence ID" value="NZ_JAGVRK010000001.1"/>
</dbReference>
<organism evidence="2 3">
    <name type="scientific">Metabacillus flavus</name>
    <dbReference type="NCBI Taxonomy" id="2823519"/>
    <lineage>
        <taxon>Bacteria</taxon>
        <taxon>Bacillati</taxon>
        <taxon>Bacillota</taxon>
        <taxon>Bacilli</taxon>
        <taxon>Bacillales</taxon>
        <taxon>Bacillaceae</taxon>
        <taxon>Metabacillus</taxon>
    </lineage>
</organism>
<dbReference type="Gene3D" id="3.40.630.30">
    <property type="match status" value="1"/>
</dbReference>
<keyword evidence="3" id="KW-1185">Reference proteome</keyword>
<dbReference type="SUPFAM" id="SSF55729">
    <property type="entry name" value="Acyl-CoA N-acyltransferases (Nat)"/>
    <property type="match status" value="1"/>
</dbReference>
<dbReference type="InterPro" id="IPR016181">
    <property type="entry name" value="Acyl_CoA_acyltransferase"/>
</dbReference>
<sequence>MEILTDELLLIPCSLDLAKSLILHRKELAKRSPIVIPEDWPSSMSKGILPFYIERLEKDRSEYGWGIWLIIHHREKKMIGDFYIYSKPDKNGTVDFDFRIHQDYRKENGFEAVSHFFDWLFEQNGVKSISTECHIDHEKTIGILSRLGLICNRKEESYLSWRLSK</sequence>
<name>A0ABS5LDQ9_9BACI</name>
<dbReference type="Proteomes" id="UP000682403">
    <property type="component" value="Unassembled WGS sequence"/>
</dbReference>
<proteinExistence type="predicted"/>
<feature type="domain" description="N-acetyltransferase" evidence="1">
    <location>
        <begin position="52"/>
        <end position="149"/>
    </location>
</feature>